<dbReference type="PIRSF" id="PIRSF006487">
    <property type="entry name" value="GcvT"/>
    <property type="match status" value="1"/>
</dbReference>
<dbReference type="NCBIfam" id="NF010093">
    <property type="entry name" value="PRK13579.1"/>
    <property type="match status" value="1"/>
</dbReference>
<dbReference type="Gene3D" id="4.10.1250.10">
    <property type="entry name" value="Aminomethyltransferase fragment"/>
    <property type="match status" value="1"/>
</dbReference>
<dbReference type="GO" id="GO:0005960">
    <property type="term" value="C:glycine cleavage complex"/>
    <property type="evidence" value="ECO:0007669"/>
    <property type="project" value="InterPro"/>
</dbReference>
<comment type="caution">
    <text evidence="11">The sequence shown here is derived from an EMBL/GenBank/DDBJ whole genome shotgun (WGS) entry which is preliminary data.</text>
</comment>
<dbReference type="PANTHER" id="PTHR43757:SF2">
    <property type="entry name" value="AMINOMETHYLTRANSFERASE, MITOCHONDRIAL"/>
    <property type="match status" value="1"/>
</dbReference>
<evidence type="ECO:0000256" key="1">
    <source>
        <dbReference type="ARBA" id="ARBA00008609"/>
    </source>
</evidence>
<dbReference type="GO" id="GO:0004047">
    <property type="term" value="F:aminomethyltransferase activity"/>
    <property type="evidence" value="ECO:0007669"/>
    <property type="project" value="UniProtKB-EC"/>
</dbReference>
<dbReference type="InterPro" id="IPR013977">
    <property type="entry name" value="GcvT_C"/>
</dbReference>
<dbReference type="SUPFAM" id="SSF103025">
    <property type="entry name" value="Folate-binding domain"/>
    <property type="match status" value="1"/>
</dbReference>
<keyword evidence="11" id="KW-0489">Methyltransferase</keyword>
<dbReference type="PANTHER" id="PTHR43757">
    <property type="entry name" value="AMINOMETHYLTRANSFERASE"/>
    <property type="match status" value="1"/>
</dbReference>
<dbReference type="GO" id="GO:0008483">
    <property type="term" value="F:transaminase activity"/>
    <property type="evidence" value="ECO:0007669"/>
    <property type="project" value="UniProtKB-KW"/>
</dbReference>
<dbReference type="NCBIfam" id="NF001567">
    <property type="entry name" value="PRK00389.1"/>
    <property type="match status" value="1"/>
</dbReference>
<evidence type="ECO:0000313" key="11">
    <source>
        <dbReference type="EMBL" id="TDT39318.1"/>
    </source>
</evidence>
<comment type="catalytic activity">
    <reaction evidence="7">
        <text>N(6)-[(R)-S(8)-aminomethyldihydrolipoyl]-L-lysyl-[protein] + (6S)-5,6,7,8-tetrahydrofolate = N(6)-[(R)-dihydrolipoyl]-L-lysyl-[protein] + (6R)-5,10-methylene-5,6,7,8-tetrahydrofolate + NH4(+)</text>
        <dbReference type="Rhea" id="RHEA:16945"/>
        <dbReference type="Rhea" id="RHEA-COMP:10475"/>
        <dbReference type="Rhea" id="RHEA-COMP:10492"/>
        <dbReference type="ChEBI" id="CHEBI:15636"/>
        <dbReference type="ChEBI" id="CHEBI:28938"/>
        <dbReference type="ChEBI" id="CHEBI:57453"/>
        <dbReference type="ChEBI" id="CHEBI:83100"/>
        <dbReference type="ChEBI" id="CHEBI:83143"/>
        <dbReference type="EC" id="2.1.2.10"/>
    </reaction>
</comment>
<evidence type="ECO:0000259" key="9">
    <source>
        <dbReference type="Pfam" id="PF01571"/>
    </source>
</evidence>
<dbReference type="InterPro" id="IPR029043">
    <property type="entry name" value="GcvT/YgfZ_C"/>
</dbReference>
<feature type="domain" description="Aminomethyltransferase C-terminal" evidence="10">
    <location>
        <begin position="289"/>
        <end position="367"/>
    </location>
</feature>
<name>A0A4V3EPU6_9GAMM</name>
<dbReference type="Gene3D" id="3.30.1360.120">
    <property type="entry name" value="Probable tRNA modification gtpase trme, domain 1"/>
    <property type="match status" value="1"/>
</dbReference>
<gene>
    <name evidence="11" type="ORF">DES49_2236</name>
</gene>
<dbReference type="Pfam" id="PF08669">
    <property type="entry name" value="GCV_T_C"/>
    <property type="match status" value="1"/>
</dbReference>
<dbReference type="SUPFAM" id="SSF101790">
    <property type="entry name" value="Aminomethyltransferase beta-barrel domain"/>
    <property type="match status" value="1"/>
</dbReference>
<dbReference type="GO" id="GO:0006546">
    <property type="term" value="P:glycine catabolic process"/>
    <property type="evidence" value="ECO:0007669"/>
    <property type="project" value="InterPro"/>
</dbReference>
<keyword evidence="3" id="KW-0032">Aminotransferase</keyword>
<evidence type="ECO:0000256" key="2">
    <source>
        <dbReference type="ARBA" id="ARBA00012616"/>
    </source>
</evidence>
<evidence type="ECO:0000256" key="5">
    <source>
        <dbReference type="ARBA" id="ARBA00022946"/>
    </source>
</evidence>
<proteinExistence type="inferred from homology"/>
<accession>A0A4V3EPU6</accession>
<dbReference type="RefSeq" id="WP_133736493.1">
    <property type="nucleotide sequence ID" value="NZ_SOAX01000005.1"/>
</dbReference>
<evidence type="ECO:0000256" key="7">
    <source>
        <dbReference type="ARBA" id="ARBA00047665"/>
    </source>
</evidence>
<dbReference type="GO" id="GO:0032259">
    <property type="term" value="P:methylation"/>
    <property type="evidence" value="ECO:0007669"/>
    <property type="project" value="UniProtKB-KW"/>
</dbReference>
<dbReference type="Pfam" id="PF01571">
    <property type="entry name" value="GCV_T"/>
    <property type="match status" value="1"/>
</dbReference>
<evidence type="ECO:0000256" key="3">
    <source>
        <dbReference type="ARBA" id="ARBA00022576"/>
    </source>
</evidence>
<keyword evidence="4 11" id="KW-0808">Transferase</keyword>
<dbReference type="InterPro" id="IPR027266">
    <property type="entry name" value="TrmE/GcvT-like"/>
</dbReference>
<dbReference type="Gene3D" id="3.30.70.1400">
    <property type="entry name" value="Aminomethyltransferase beta-barrel domains"/>
    <property type="match status" value="1"/>
</dbReference>
<reference evidence="11 12" key="1">
    <citation type="submission" date="2019-03" db="EMBL/GenBank/DDBJ databases">
        <title>Genomic Encyclopedia of Type Strains, Phase IV (KMG-IV): sequencing the most valuable type-strain genomes for metagenomic binning, comparative biology and taxonomic classification.</title>
        <authorList>
            <person name="Goeker M."/>
        </authorList>
    </citation>
    <scope>NUCLEOTIDE SEQUENCE [LARGE SCALE GENOMIC DNA]</scope>
    <source>
        <strain evidence="11 12">DSM 15505</strain>
    </source>
</reference>
<evidence type="ECO:0000256" key="4">
    <source>
        <dbReference type="ARBA" id="ARBA00022679"/>
    </source>
</evidence>
<dbReference type="AlphaFoldDB" id="A0A4V3EPU6"/>
<dbReference type="EC" id="2.1.2.10" evidence="2"/>
<comment type="similarity">
    <text evidence="1">Belongs to the GcvT family.</text>
</comment>
<dbReference type="NCBIfam" id="TIGR00528">
    <property type="entry name" value="gcvT"/>
    <property type="match status" value="1"/>
</dbReference>
<dbReference type="FunFam" id="4.10.1250.10:FF:000002">
    <property type="entry name" value="Aminomethyltransferase"/>
    <property type="match status" value="1"/>
</dbReference>
<feature type="domain" description="GCVT N-terminal" evidence="9">
    <location>
        <begin position="13"/>
        <end position="260"/>
    </location>
</feature>
<dbReference type="InterPro" id="IPR006222">
    <property type="entry name" value="GCVT_N"/>
</dbReference>
<dbReference type="EMBL" id="SOAX01000005">
    <property type="protein sequence ID" value="TDT39318.1"/>
    <property type="molecule type" value="Genomic_DNA"/>
</dbReference>
<sequence length="374" mass="40268">MAGDDAMLTTPLTPLHQELGARMVPFAGYSMPVQYPAGIKQEHLHTRKAAGLFDVSHMGQVWLTGNNVDEALEKLVPADIVGLPVGRQRYALLTSESGGILDDLMISRHEDGFYLVVNAACRDADIAHLRAGLGDSVTLTEMTDRALIALQGPKAESVLAELQPKVAEMTFMDNWQLSLMGEPAIISRSGYTGEDGYEISVPASIAEDLVRRLLQAEDVEAVGLGARDSLRLEAGLCLYGHDIDTETTPVEANLIWAIGKARRADGERPGGFPGAERILEQIAQKSAARKRVGLTGQGKAPVREGALLYRVGGETPVGTVTSGNFAPSVEAPVAMAYVDRELAEPGTELEADVRGKRRPMTVAKMPFLRPGYQR</sequence>
<evidence type="ECO:0000256" key="8">
    <source>
        <dbReference type="PIRSR" id="PIRSR006487-1"/>
    </source>
</evidence>
<protein>
    <recommendedName>
        <fullName evidence="2">aminomethyltransferase</fullName>
        <ecNumber evidence="2">2.1.2.10</ecNumber>
    </recommendedName>
    <alternativeName>
        <fullName evidence="6">Glycine cleavage system T protein</fullName>
    </alternativeName>
</protein>
<dbReference type="InterPro" id="IPR006223">
    <property type="entry name" value="GcvT"/>
</dbReference>
<evidence type="ECO:0000259" key="10">
    <source>
        <dbReference type="Pfam" id="PF08669"/>
    </source>
</evidence>
<dbReference type="OrthoDB" id="9774591at2"/>
<dbReference type="Proteomes" id="UP000295830">
    <property type="component" value="Unassembled WGS sequence"/>
</dbReference>
<evidence type="ECO:0000256" key="6">
    <source>
        <dbReference type="ARBA" id="ARBA00031395"/>
    </source>
</evidence>
<organism evidence="11 12">
    <name type="scientific">Halospina denitrificans</name>
    <dbReference type="NCBI Taxonomy" id="332522"/>
    <lineage>
        <taxon>Bacteria</taxon>
        <taxon>Pseudomonadati</taxon>
        <taxon>Pseudomonadota</taxon>
        <taxon>Gammaproteobacteria</taxon>
        <taxon>Halospina</taxon>
    </lineage>
</organism>
<keyword evidence="5" id="KW-0809">Transit peptide</keyword>
<evidence type="ECO:0000313" key="12">
    <source>
        <dbReference type="Proteomes" id="UP000295830"/>
    </source>
</evidence>
<dbReference type="Gene3D" id="2.40.30.110">
    <property type="entry name" value="Aminomethyltransferase beta-barrel domains"/>
    <property type="match status" value="1"/>
</dbReference>
<dbReference type="GO" id="GO:0008168">
    <property type="term" value="F:methyltransferase activity"/>
    <property type="evidence" value="ECO:0007669"/>
    <property type="project" value="UniProtKB-KW"/>
</dbReference>
<dbReference type="FunFam" id="3.30.70.1400:FF:000001">
    <property type="entry name" value="Aminomethyltransferase"/>
    <property type="match status" value="1"/>
</dbReference>
<feature type="binding site" evidence="8">
    <location>
        <position position="198"/>
    </location>
    <ligand>
        <name>substrate</name>
    </ligand>
</feature>
<keyword evidence="12" id="KW-1185">Reference proteome</keyword>
<dbReference type="InterPro" id="IPR028896">
    <property type="entry name" value="GcvT/YgfZ/DmdA"/>
</dbReference>